<sequence>MGIHAISSISALHYDNQYSDSSAGNKSKEASTGFREVLAEATARAKSEENQTAGAITVTKLLPDGTLVVRKMQGGRIISETKLSGATVQQQQNLQVAGSWVPKAYTAGNQVAAGSLFSATV</sequence>
<dbReference type="RefSeq" id="WP_149171753.1">
    <property type="nucleotide sequence ID" value="NZ_VTOY01000007.1"/>
</dbReference>
<organism evidence="1 2">
    <name type="scientific">Selenomonas ruminis</name>
    <dbReference type="NCBI Taxonomy" id="2593411"/>
    <lineage>
        <taxon>Bacteria</taxon>
        <taxon>Bacillati</taxon>
        <taxon>Bacillota</taxon>
        <taxon>Negativicutes</taxon>
        <taxon>Selenomonadales</taxon>
        <taxon>Selenomonadaceae</taxon>
        <taxon>Selenomonas</taxon>
    </lineage>
</organism>
<name>A0A5D6W0M8_9FIRM</name>
<evidence type="ECO:0000313" key="1">
    <source>
        <dbReference type="EMBL" id="TYZ21981.1"/>
    </source>
</evidence>
<dbReference type="OrthoDB" id="1666918at2"/>
<dbReference type="AlphaFoldDB" id="A0A5D6W0M8"/>
<dbReference type="Proteomes" id="UP000323646">
    <property type="component" value="Unassembled WGS sequence"/>
</dbReference>
<proteinExistence type="predicted"/>
<keyword evidence="2" id="KW-1185">Reference proteome</keyword>
<evidence type="ECO:0000313" key="2">
    <source>
        <dbReference type="Proteomes" id="UP000323646"/>
    </source>
</evidence>
<gene>
    <name evidence="1" type="ORF">FZ040_09380</name>
</gene>
<comment type="caution">
    <text evidence="1">The sequence shown here is derived from an EMBL/GenBank/DDBJ whole genome shotgun (WGS) entry which is preliminary data.</text>
</comment>
<accession>A0A5D6W0M8</accession>
<reference evidence="1 2" key="1">
    <citation type="submission" date="2019-08" db="EMBL/GenBank/DDBJ databases">
        <title>Selenomonas sp. mPRGC5 and Selenomonas sp. mPRGC8 isolated from ruminal fluid of dairy goat (Capra hircus).</title>
        <authorList>
            <person name="Poothong S."/>
            <person name="Nuengjamnong C."/>
            <person name="Tanasupawat S."/>
        </authorList>
    </citation>
    <scope>NUCLEOTIDE SEQUENCE [LARGE SCALE GENOMIC DNA]</scope>
    <source>
        <strain evidence="2">mPRGC5</strain>
    </source>
</reference>
<dbReference type="EMBL" id="VTOY01000007">
    <property type="protein sequence ID" value="TYZ21981.1"/>
    <property type="molecule type" value="Genomic_DNA"/>
</dbReference>
<protein>
    <submittedName>
        <fullName evidence="1">Uncharacterized protein</fullName>
    </submittedName>
</protein>